<dbReference type="SUPFAM" id="SSF54862">
    <property type="entry name" value="4Fe-4S ferredoxins"/>
    <property type="match status" value="1"/>
</dbReference>
<dbReference type="GO" id="GO:0046872">
    <property type="term" value="F:metal ion binding"/>
    <property type="evidence" value="ECO:0007669"/>
    <property type="project" value="UniProtKB-KW"/>
</dbReference>
<proteinExistence type="predicted"/>
<keyword evidence="3" id="KW-0411">Iron-sulfur</keyword>
<feature type="domain" description="4Fe-4S ferredoxin-type" evidence="4">
    <location>
        <begin position="38"/>
        <end position="68"/>
    </location>
</feature>
<sequence>MAKIKIAEEFCKECGLCVEACPKKILEISNRLNTKGYKVVQITDMDSCIGCGACAKVCPDIVISVYKD</sequence>
<evidence type="ECO:0000313" key="6">
    <source>
        <dbReference type="Proteomes" id="UP000234857"/>
    </source>
</evidence>
<dbReference type="PANTHER" id="PTHR43122:SF2">
    <property type="entry name" value="FERREDOXIN SUBUNIT OF PYRUVATE:FLAVODOXIN OXIDOREDUCTASE"/>
    <property type="match status" value="1"/>
</dbReference>
<dbReference type="GO" id="GO:0051536">
    <property type="term" value="F:iron-sulfur cluster binding"/>
    <property type="evidence" value="ECO:0007669"/>
    <property type="project" value="UniProtKB-KW"/>
</dbReference>
<comment type="caution">
    <text evidence="5">The sequence shown here is derived from an EMBL/GenBank/DDBJ whole genome shotgun (WGS) entry which is preliminary data.</text>
</comment>
<name>A0A2N5ZC15_MUIH1</name>
<keyword evidence="2" id="KW-0408">Iron</keyword>
<evidence type="ECO:0000256" key="3">
    <source>
        <dbReference type="ARBA" id="ARBA00023014"/>
    </source>
</evidence>
<keyword evidence="1" id="KW-0479">Metal-binding</keyword>
<reference evidence="5 6" key="1">
    <citation type="submission" date="2017-11" db="EMBL/GenBank/DDBJ databases">
        <title>Genome-resolved metagenomics identifies genetic mobility, metabolic interactions, and unexpected diversity in perchlorate-reducing communities.</title>
        <authorList>
            <person name="Barnum T.P."/>
            <person name="Figueroa I.A."/>
            <person name="Carlstrom C.I."/>
            <person name="Lucas L.N."/>
            <person name="Engelbrektson A.L."/>
            <person name="Coates J.D."/>
        </authorList>
    </citation>
    <scope>NUCLEOTIDE SEQUENCE [LARGE SCALE GENOMIC DNA]</scope>
    <source>
        <strain evidence="5">BM706</strain>
    </source>
</reference>
<evidence type="ECO:0000259" key="4">
    <source>
        <dbReference type="PROSITE" id="PS51379"/>
    </source>
</evidence>
<dbReference type="InterPro" id="IPR017900">
    <property type="entry name" value="4Fe4S_Fe_S_CS"/>
</dbReference>
<evidence type="ECO:0000256" key="2">
    <source>
        <dbReference type="ARBA" id="ARBA00023004"/>
    </source>
</evidence>
<dbReference type="Proteomes" id="UP000234857">
    <property type="component" value="Unassembled WGS sequence"/>
</dbReference>
<organism evidence="5 6">
    <name type="scientific">Muiribacterium halophilum</name>
    <dbReference type="NCBI Taxonomy" id="2053465"/>
    <lineage>
        <taxon>Bacteria</taxon>
        <taxon>Candidatus Muiribacteriota</taxon>
        <taxon>Candidatus Muiribacteriia</taxon>
        <taxon>Candidatus Muiribacteriales</taxon>
        <taxon>Candidatus Muiribacteriaceae</taxon>
        <taxon>Candidatus Muiribacterium</taxon>
    </lineage>
</organism>
<dbReference type="InterPro" id="IPR017896">
    <property type="entry name" value="4Fe4S_Fe-S-bd"/>
</dbReference>
<gene>
    <name evidence="5" type="ORF">C0601_11300</name>
</gene>
<feature type="domain" description="4Fe-4S ferredoxin-type" evidence="4">
    <location>
        <begin position="2"/>
        <end position="31"/>
    </location>
</feature>
<protein>
    <submittedName>
        <fullName evidence="5">2-oxoacid:acceptor oxidoreductase</fullName>
    </submittedName>
</protein>
<evidence type="ECO:0000256" key="1">
    <source>
        <dbReference type="ARBA" id="ARBA00022723"/>
    </source>
</evidence>
<evidence type="ECO:0000313" key="5">
    <source>
        <dbReference type="EMBL" id="PLX16199.1"/>
    </source>
</evidence>
<dbReference type="PROSITE" id="PS00198">
    <property type="entry name" value="4FE4S_FER_1"/>
    <property type="match status" value="2"/>
</dbReference>
<dbReference type="AlphaFoldDB" id="A0A2N5ZC15"/>
<dbReference type="Pfam" id="PF12838">
    <property type="entry name" value="Fer4_7"/>
    <property type="match status" value="1"/>
</dbReference>
<dbReference type="PANTHER" id="PTHR43122">
    <property type="entry name" value="FERREDOXIN SUBUNIT OF PYRUVATE:FLAVODOXIN OXIDOREDUCTASE-RELATED"/>
    <property type="match status" value="1"/>
</dbReference>
<dbReference type="EMBL" id="PKTG01000122">
    <property type="protein sequence ID" value="PLX16199.1"/>
    <property type="molecule type" value="Genomic_DNA"/>
</dbReference>
<accession>A0A2N5ZC15</accession>
<dbReference type="Gene3D" id="3.30.70.20">
    <property type="match status" value="1"/>
</dbReference>
<dbReference type="PROSITE" id="PS51379">
    <property type="entry name" value="4FE4S_FER_2"/>
    <property type="match status" value="2"/>
</dbReference>